<dbReference type="RefSeq" id="WP_106511933.1">
    <property type="nucleotide sequence ID" value="NZ_PXYI01000002.1"/>
</dbReference>
<protein>
    <submittedName>
        <fullName evidence="3">Uncharacterized protein</fullName>
    </submittedName>
</protein>
<accession>A0A2P7QUV9</accession>
<evidence type="ECO:0000256" key="2">
    <source>
        <dbReference type="SAM" id="Phobius"/>
    </source>
</evidence>
<gene>
    <name evidence="3" type="ORF">C7I55_05650</name>
</gene>
<comment type="caution">
    <text evidence="3">The sequence shown here is derived from an EMBL/GenBank/DDBJ whole genome shotgun (WGS) entry which is preliminary data.</text>
</comment>
<keyword evidence="2" id="KW-1133">Transmembrane helix</keyword>
<organism evidence="3 4">
    <name type="scientific">Allosphingosinicella deserti</name>
    <dbReference type="NCBI Taxonomy" id="2116704"/>
    <lineage>
        <taxon>Bacteria</taxon>
        <taxon>Pseudomonadati</taxon>
        <taxon>Pseudomonadota</taxon>
        <taxon>Alphaproteobacteria</taxon>
        <taxon>Sphingomonadales</taxon>
        <taxon>Sphingomonadaceae</taxon>
        <taxon>Allosphingosinicella</taxon>
    </lineage>
</organism>
<proteinExistence type="predicted"/>
<keyword evidence="4" id="KW-1185">Reference proteome</keyword>
<name>A0A2P7QUV9_9SPHN</name>
<evidence type="ECO:0000313" key="4">
    <source>
        <dbReference type="Proteomes" id="UP000241167"/>
    </source>
</evidence>
<reference evidence="3 4" key="1">
    <citation type="submission" date="2018-03" db="EMBL/GenBank/DDBJ databases">
        <title>The draft genome of Sphingosinicella sp. GL-C-18.</title>
        <authorList>
            <person name="Liu L."/>
            <person name="Li L."/>
            <person name="Liang L."/>
            <person name="Zhang X."/>
            <person name="Wang T."/>
        </authorList>
    </citation>
    <scope>NUCLEOTIDE SEQUENCE [LARGE SCALE GENOMIC DNA]</scope>
    <source>
        <strain evidence="3 4">GL-C-18</strain>
    </source>
</reference>
<evidence type="ECO:0000313" key="3">
    <source>
        <dbReference type="EMBL" id="PSJ41767.1"/>
    </source>
</evidence>
<feature type="transmembrane region" description="Helical" evidence="2">
    <location>
        <begin position="6"/>
        <end position="27"/>
    </location>
</feature>
<feature type="region of interest" description="Disordered" evidence="1">
    <location>
        <begin position="32"/>
        <end position="62"/>
    </location>
</feature>
<sequence length="62" mass="6591">MLFVANSNLIALGLGLLIGLVVAFWVFKLGRRLPPESDGSVGQSATSAEDRPHTNDTETPLP</sequence>
<keyword evidence="2" id="KW-0812">Transmembrane</keyword>
<evidence type="ECO:0000256" key="1">
    <source>
        <dbReference type="SAM" id="MobiDB-lite"/>
    </source>
</evidence>
<keyword evidence="2" id="KW-0472">Membrane</keyword>
<dbReference type="EMBL" id="PXYI01000002">
    <property type="protein sequence ID" value="PSJ41767.1"/>
    <property type="molecule type" value="Genomic_DNA"/>
</dbReference>
<dbReference type="Proteomes" id="UP000241167">
    <property type="component" value="Unassembled WGS sequence"/>
</dbReference>
<dbReference type="AlphaFoldDB" id="A0A2P7QUV9"/>